<dbReference type="RefSeq" id="WP_077404489.1">
    <property type="nucleotide sequence ID" value="NZ_CP019650.1"/>
</dbReference>
<dbReference type="STRING" id="260552.Mag101_10545"/>
<dbReference type="InterPro" id="IPR032314">
    <property type="entry name" value="DUF4845"/>
</dbReference>
<keyword evidence="1" id="KW-0812">Transmembrane</keyword>
<organism evidence="2 3">
    <name type="scientific">Microbulbifer agarilyticus</name>
    <dbReference type="NCBI Taxonomy" id="260552"/>
    <lineage>
        <taxon>Bacteria</taxon>
        <taxon>Pseudomonadati</taxon>
        <taxon>Pseudomonadota</taxon>
        <taxon>Gammaproteobacteria</taxon>
        <taxon>Cellvibrionales</taxon>
        <taxon>Microbulbiferaceae</taxon>
        <taxon>Microbulbifer</taxon>
    </lineage>
</organism>
<keyword evidence="3" id="KW-1185">Reference proteome</keyword>
<reference evidence="2" key="1">
    <citation type="submission" date="2017-02" db="EMBL/GenBank/DDBJ databases">
        <title>Genome of Microbulbifer agarilyticus GP101.</title>
        <authorList>
            <person name="Jung J."/>
            <person name="Bae S.S."/>
            <person name="Baek K."/>
        </authorList>
    </citation>
    <scope>NUCLEOTIDE SEQUENCE [LARGE SCALE GENOMIC DNA]</scope>
    <source>
        <strain evidence="2">GP101</strain>
    </source>
</reference>
<sequence>MALNTHFSRALAKQRGMSYWGWLAIIAVFGFGLTVVSKMGPAYVDAHFVEEGLHSLAQNSGVREMSNTQIKRELDRFFTINNVRGEPTDSVKIIRGADSTLVSINYELRQPLFQNVDVVMKFNKQLNTAKPELCCEPLVDLEQFRKRDDY</sequence>
<dbReference type="eggNOG" id="COG4969">
    <property type="taxonomic scope" value="Bacteria"/>
</dbReference>
<keyword evidence="1" id="KW-0472">Membrane</keyword>
<name>A0A1Q2M5K9_9GAMM</name>
<protein>
    <submittedName>
        <fullName evidence="2">DUF4845 domain-containing protein</fullName>
    </submittedName>
</protein>
<dbReference type="KEGG" id="maga:Mag101_10545"/>
<dbReference type="OrthoDB" id="6367393at2"/>
<accession>A0A1Q2M5K9</accession>
<dbReference type="AlphaFoldDB" id="A0A1Q2M5K9"/>
<keyword evidence="1" id="KW-1133">Transmembrane helix</keyword>
<dbReference type="Pfam" id="PF16137">
    <property type="entry name" value="DUF4845"/>
    <property type="match status" value="1"/>
</dbReference>
<proteinExistence type="predicted"/>
<gene>
    <name evidence="2" type="ORF">Mag101_10545</name>
</gene>
<dbReference type="Proteomes" id="UP000188219">
    <property type="component" value="Chromosome"/>
</dbReference>
<feature type="transmembrane region" description="Helical" evidence="1">
    <location>
        <begin position="19"/>
        <end position="36"/>
    </location>
</feature>
<dbReference type="EMBL" id="CP019650">
    <property type="protein sequence ID" value="AQQ68025.1"/>
    <property type="molecule type" value="Genomic_DNA"/>
</dbReference>
<evidence type="ECO:0000256" key="1">
    <source>
        <dbReference type="SAM" id="Phobius"/>
    </source>
</evidence>
<evidence type="ECO:0000313" key="2">
    <source>
        <dbReference type="EMBL" id="AQQ68025.1"/>
    </source>
</evidence>
<evidence type="ECO:0000313" key="3">
    <source>
        <dbReference type="Proteomes" id="UP000188219"/>
    </source>
</evidence>